<dbReference type="AlphaFoldDB" id="A0A516ZAA7"/>
<feature type="domain" description="AAA+ ATPase" evidence="8">
    <location>
        <begin position="258"/>
        <end position="393"/>
    </location>
</feature>
<dbReference type="EMBL" id="MK518353">
    <property type="protein sequence ID" value="QDR24652.1"/>
    <property type="molecule type" value="Genomic_DNA"/>
</dbReference>
<dbReference type="RefSeq" id="YP_009684566.1">
    <property type="nucleotide sequence ID" value="NC_044408.1"/>
</dbReference>
<dbReference type="CDD" id="cd19507">
    <property type="entry name" value="RecA-like_Ycf46-like"/>
    <property type="match status" value="1"/>
</dbReference>
<name>A0A516ZAA7_9STRA</name>
<evidence type="ECO:0000256" key="5">
    <source>
        <dbReference type="ARBA" id="ARBA00022840"/>
    </source>
</evidence>
<dbReference type="Gene3D" id="1.10.8.60">
    <property type="match status" value="1"/>
</dbReference>
<dbReference type="SMART" id="SM00382">
    <property type="entry name" value="AAA"/>
    <property type="match status" value="1"/>
</dbReference>
<dbReference type="GO" id="GO:0005524">
    <property type="term" value="F:ATP binding"/>
    <property type="evidence" value="ECO:0007669"/>
    <property type="project" value="UniProtKB-KW"/>
</dbReference>
<evidence type="ECO:0000313" key="9">
    <source>
        <dbReference type="EMBL" id="QDR24652.1"/>
    </source>
</evidence>
<evidence type="ECO:0000256" key="1">
    <source>
        <dbReference type="ARBA" id="ARBA00004229"/>
    </source>
</evidence>
<dbReference type="PANTHER" id="PTHR42960:SF1">
    <property type="entry name" value="YCF46 PROTEIN"/>
    <property type="match status" value="1"/>
</dbReference>
<dbReference type="InterPro" id="IPR003959">
    <property type="entry name" value="ATPase_AAA_core"/>
</dbReference>
<dbReference type="InterPro" id="IPR003593">
    <property type="entry name" value="AAA+_ATPase"/>
</dbReference>
<dbReference type="SUPFAM" id="SSF52540">
    <property type="entry name" value="P-loop containing nucleoside triphosphate hydrolases"/>
    <property type="match status" value="2"/>
</dbReference>
<accession>A0A516ZAA7</accession>
<dbReference type="Gene3D" id="3.40.50.300">
    <property type="entry name" value="P-loop containing nucleotide triphosphate hydrolases"/>
    <property type="match status" value="1"/>
</dbReference>
<dbReference type="GO" id="GO:0009507">
    <property type="term" value="C:chloroplast"/>
    <property type="evidence" value="ECO:0007669"/>
    <property type="project" value="UniProtKB-SubCell"/>
</dbReference>
<evidence type="ECO:0000256" key="6">
    <source>
        <dbReference type="ARBA" id="ARBA00038088"/>
    </source>
</evidence>
<evidence type="ECO:0000256" key="4">
    <source>
        <dbReference type="ARBA" id="ARBA00022741"/>
    </source>
</evidence>
<gene>
    <name evidence="9" type="primary">ycf46</name>
</gene>
<dbReference type="InterPro" id="IPR027417">
    <property type="entry name" value="P-loop_NTPase"/>
</dbReference>
<proteinExistence type="inferred from homology"/>
<keyword evidence="5" id="KW-0067">ATP-binding</keyword>
<dbReference type="GO" id="GO:0016887">
    <property type="term" value="F:ATP hydrolysis activity"/>
    <property type="evidence" value="ECO:0007669"/>
    <property type="project" value="InterPro"/>
</dbReference>
<sequence>MTFSKELDLLIKARYPILYISSLEEDRLEYTIRKTIKMSSNRAIYTWDFIEGYKTNINNPRFAAKNPLQALELVEKLTANTPAIFILKDFNKFLNDMPVSRKLRNLLSILKTQPKSLIILATETEIPKELADIITILEFNLPSSQEIKNELLRLGQSLDKEFNPEFLEILIRSCQGLSIEKIRRALSKSIAQYGAIDKESIDLVLREKRQIISQTQILEFQSTTIEFSDIGGLENLKLWLENRKESFSEKAKLYGLPTPRGLLLAGIQGTGKSLTAKAIANEWKLPLLKFDIGRVFGGIVGESESRIRLMIQLAEALSPCVLWVDEIDKAFSEETKNGDSGTTSRVLGTFITWLSENQAQVFVVATANNFSVLPLEIIRKGRFDEIFFVGLPTLNEREKIFKVFLERLRPGKINKFQVEKLSKESEGFSGAEIEQAIIEGMHIAFNEKREFTNDDVLSGLKQIIPLSQIDPQRINQMQKWALSGRIRLASNSTILN</sequence>
<organism evidence="9">
    <name type="scientific">Pseudopedinella elastica</name>
    <dbReference type="NCBI Taxonomy" id="35684"/>
    <lineage>
        <taxon>Eukaryota</taxon>
        <taxon>Sar</taxon>
        <taxon>Stramenopiles</taxon>
        <taxon>Ochrophyta</taxon>
        <taxon>Dictyochophyceae</taxon>
        <taxon>Pedinellales</taxon>
        <taxon>Pseudopedinella</taxon>
    </lineage>
</organism>
<dbReference type="GeneID" id="41657542"/>
<comment type="subcellular location">
    <subcellularLocation>
        <location evidence="1">Plastid</location>
        <location evidence="1">Chloroplast</location>
    </subcellularLocation>
</comment>
<dbReference type="InterPro" id="IPR052381">
    <property type="entry name" value="AAA_domain_protein"/>
</dbReference>
<geneLocation type="chloroplast" evidence="9"/>
<dbReference type="Pfam" id="PF00004">
    <property type="entry name" value="AAA"/>
    <property type="match status" value="1"/>
</dbReference>
<keyword evidence="3 9" id="KW-0934">Plastid</keyword>
<dbReference type="PANTHER" id="PTHR42960">
    <property type="entry name" value="YCF46 PROTEIN"/>
    <property type="match status" value="1"/>
</dbReference>
<reference evidence="9" key="1">
    <citation type="journal article" date="2019" name="J. Phycol.">
        <title>Dictyochophyceae plastid genomes reveal unusual variability of their organization.</title>
        <authorList>
            <person name="Han K.Y."/>
            <person name="Maciszewski K."/>
            <person name="Graf L."/>
            <person name="Yang J.H."/>
            <person name="Andersen R.A."/>
            <person name="Karnkowska A."/>
            <person name="Yoon H.S."/>
        </authorList>
    </citation>
    <scope>NUCLEOTIDE SEQUENCE</scope>
</reference>
<keyword evidence="4" id="KW-0547">Nucleotide-binding</keyword>
<evidence type="ECO:0000259" key="8">
    <source>
        <dbReference type="SMART" id="SM00382"/>
    </source>
</evidence>
<protein>
    <recommendedName>
        <fullName evidence="7">Uncharacterized AAA domain-containing protein ycf46</fullName>
    </recommendedName>
</protein>
<evidence type="ECO:0000256" key="2">
    <source>
        <dbReference type="ARBA" id="ARBA00022528"/>
    </source>
</evidence>
<keyword evidence="2 9" id="KW-0150">Chloroplast</keyword>
<comment type="similarity">
    <text evidence="6">Belongs to the AAA ATPase family. Highly divergent.</text>
</comment>
<evidence type="ECO:0000256" key="7">
    <source>
        <dbReference type="ARBA" id="ARBA00040480"/>
    </source>
</evidence>
<evidence type="ECO:0000256" key="3">
    <source>
        <dbReference type="ARBA" id="ARBA00022640"/>
    </source>
</evidence>